<feature type="repeat" description="WD" evidence="7">
    <location>
        <begin position="215"/>
        <end position="264"/>
    </location>
</feature>
<keyword evidence="3 7" id="KW-0853">WD repeat</keyword>
<evidence type="ECO:0000256" key="1">
    <source>
        <dbReference type="ARBA" id="ARBA00004496"/>
    </source>
</evidence>
<evidence type="ECO:0000256" key="2">
    <source>
        <dbReference type="ARBA" id="ARBA00022490"/>
    </source>
</evidence>
<evidence type="ECO:0000256" key="7">
    <source>
        <dbReference type="PROSITE-ProRule" id="PRU00221"/>
    </source>
</evidence>
<dbReference type="PROSITE" id="PS50294">
    <property type="entry name" value="WD_REPEATS_REGION"/>
    <property type="match status" value="1"/>
</dbReference>
<sequence>MSKMHHGESRVRLRREFSQLPITALDFYTSRLGNVYLLAGEDTRLAVYAVEPATEQHSLCWSEDIFYDQPLHGTRVQEPLNGETPRVIVWGSSDVAVLDVSALDTEAKTVNVVARGTSPDWIYDAAVSPWDSSLAVVITAHNEVVPSRIDASDIITFGALTSPSRPMLYNGRLAWLSRDTLLVAAGTVFGDVVVWKYHFASDEMSHGRHDMLCTLTGHEGSIYGVDISPEITRPDGESVRLLASCSDDRTIRIWDVATGEQATPSDAWPSEVTETGFRPTPDYDAQATGDDAVRPVATAMGHVSRIWGVKFGLSDACDTFGSDIPVYSFGEDSTAQRWQLELDSGADQGKKLSGKLVHKQTYSLHNGKHLWAGAVLCRDEATLIATGGGDSKIGLITEPRPGQSTTQTSPRGVVTVDIQDVLDSAQARPAAGREMISRYDFVKEDQILAITNLGRLFIGALGDGIAWQEVTASDELTAELKLTYVFRVVHDGAAILGTTDGTIFYVRGAEQITRVTRVPGRVIDVSVLSKGASARDSDSPVEILVHLHGSSESCYITIDSNGAASSYCQTKGLDSRFVATSAAKLGKLLIMGSRHGWLSLLRKQGDVWSPVYDLATRSRDAITSIVAVPSKTDLSTPSKYFLATSRDGKYRIYELEQQGQSPQIHLLHETAPPFGPMIEGAWFTHDVQDPELVLYGFRSKDFVIWNETRREEVATVECGGAHRTFRLWSSASDPGRYHFAFTRTSKLSVYSQARTPHCTLRNGTHGREIRALSSRGRYLASGAEDTSIRIWEYCESSQPGQREMRCLASIKSHVTGIQRLQFLDDEYLFSSAGNEEFFAWRIRVLDSAYRGLAIMCEGVFSDKSPVGDLRIMDFDVCRCDSGDGMLVTLAFSNSAVKTYRYWPGGRFEPYAQGFYTGACLTQARHLGVCGGNGWIMTASTDGHLALWRDAADMGGSSTRTYALAEAAQVHQSSIKSLDMVRRGDDAFTVVTGGDDNALGLATVLRKDSEDGFMIGGRGIVRRAHAAAINGVVLAGDEGDEDGITAVSVSNDQRVRAWRISAAGDDERRVELVGSVFSGVADPGDVACVSISRGSGSGSGSERERQRRVVLGGVGVESKVDAILKGELDPSECCSYGKCKGRVVVSVGD</sequence>
<dbReference type="GO" id="GO:0030488">
    <property type="term" value="P:tRNA methylation"/>
    <property type="evidence" value="ECO:0007669"/>
    <property type="project" value="TreeGrafter"/>
</dbReference>
<protein>
    <submittedName>
        <fullName evidence="8">WD repeat-containing protein</fullName>
    </submittedName>
</protein>
<dbReference type="EMBL" id="LSBH01000007">
    <property type="protein sequence ID" value="OAQ76180.1"/>
    <property type="molecule type" value="Genomic_DNA"/>
</dbReference>
<dbReference type="InterPro" id="IPR019775">
    <property type="entry name" value="WD40_repeat_CS"/>
</dbReference>
<dbReference type="InterPro" id="IPR015943">
    <property type="entry name" value="WD40/YVTN_repeat-like_dom_sf"/>
</dbReference>
<comment type="caution">
    <text evidence="8">The sequence shown here is derived from an EMBL/GenBank/DDBJ whole genome shotgun (WGS) entry which is preliminary data.</text>
</comment>
<accession>A0A179GFE8</accession>
<dbReference type="AlphaFoldDB" id="A0A179GFE8"/>
<keyword evidence="4" id="KW-0819">tRNA processing</keyword>
<evidence type="ECO:0000313" key="9">
    <source>
        <dbReference type="Proteomes" id="UP000078240"/>
    </source>
</evidence>
<evidence type="ECO:0000256" key="6">
    <source>
        <dbReference type="ARBA" id="ARBA00038255"/>
    </source>
</evidence>
<dbReference type="PROSITE" id="PS00678">
    <property type="entry name" value="WD_REPEATS_1"/>
    <property type="match status" value="1"/>
</dbReference>
<evidence type="ECO:0000256" key="3">
    <source>
        <dbReference type="ARBA" id="ARBA00022574"/>
    </source>
</evidence>
<dbReference type="InterPro" id="IPR001680">
    <property type="entry name" value="WD40_rpt"/>
</dbReference>
<dbReference type="SMART" id="SM00320">
    <property type="entry name" value="WD40"/>
    <property type="match status" value="6"/>
</dbReference>
<reference evidence="8 9" key="1">
    <citation type="submission" date="2016-01" db="EMBL/GenBank/DDBJ databases">
        <title>Biosynthesis of antibiotic leucinostatins and their inhibition on Phytophthora in bio-control Purpureocillium lilacinum.</title>
        <authorList>
            <person name="Wang G."/>
            <person name="Liu Z."/>
            <person name="Lin R."/>
            <person name="Li E."/>
            <person name="Mao Z."/>
            <person name="Ling J."/>
            <person name="Yin W."/>
            <person name="Xie B."/>
        </authorList>
    </citation>
    <scope>NUCLEOTIDE SEQUENCE [LARGE SCALE GENOMIC DNA]</scope>
    <source>
        <strain evidence="8">PLBJ-1</strain>
    </source>
</reference>
<dbReference type="InterPro" id="IPR036322">
    <property type="entry name" value="WD40_repeat_dom_sf"/>
</dbReference>
<keyword evidence="5" id="KW-0677">Repeat</keyword>
<dbReference type="Gene3D" id="2.130.10.10">
    <property type="entry name" value="YVTN repeat-like/Quinoprotein amine dehydrogenase"/>
    <property type="match status" value="3"/>
</dbReference>
<organism evidence="8 9">
    <name type="scientific">Purpureocillium lilacinum</name>
    <name type="common">Paecilomyces lilacinus</name>
    <dbReference type="NCBI Taxonomy" id="33203"/>
    <lineage>
        <taxon>Eukaryota</taxon>
        <taxon>Fungi</taxon>
        <taxon>Dikarya</taxon>
        <taxon>Ascomycota</taxon>
        <taxon>Pezizomycotina</taxon>
        <taxon>Sordariomycetes</taxon>
        <taxon>Hypocreomycetidae</taxon>
        <taxon>Hypocreales</taxon>
        <taxon>Ophiocordycipitaceae</taxon>
        <taxon>Purpureocillium</taxon>
    </lineage>
</organism>
<dbReference type="InterPro" id="IPR051973">
    <property type="entry name" value="tRNA_Anticodon_Mtase-Reg"/>
</dbReference>
<dbReference type="PANTHER" id="PTHR14344:SF3">
    <property type="entry name" value="WD REPEAT-CONTAINING PROTEIN 6"/>
    <property type="match status" value="1"/>
</dbReference>
<dbReference type="PROSITE" id="PS50082">
    <property type="entry name" value="WD_REPEATS_2"/>
    <property type="match status" value="2"/>
</dbReference>
<comment type="subcellular location">
    <subcellularLocation>
        <location evidence="1">Cytoplasm</location>
    </subcellularLocation>
</comment>
<dbReference type="SUPFAM" id="SSF50978">
    <property type="entry name" value="WD40 repeat-like"/>
    <property type="match status" value="3"/>
</dbReference>
<evidence type="ECO:0000313" key="8">
    <source>
        <dbReference type="EMBL" id="OAQ76180.1"/>
    </source>
</evidence>
<keyword evidence="2" id="KW-0963">Cytoplasm</keyword>
<evidence type="ECO:0000256" key="5">
    <source>
        <dbReference type="ARBA" id="ARBA00022737"/>
    </source>
</evidence>
<name>A0A179GFE8_PURLI</name>
<feature type="repeat" description="WD" evidence="7">
    <location>
        <begin position="771"/>
        <end position="792"/>
    </location>
</feature>
<dbReference type="Pfam" id="PF00400">
    <property type="entry name" value="WD40"/>
    <property type="match status" value="2"/>
</dbReference>
<proteinExistence type="inferred from homology"/>
<dbReference type="GO" id="GO:0005737">
    <property type="term" value="C:cytoplasm"/>
    <property type="evidence" value="ECO:0007669"/>
    <property type="project" value="UniProtKB-SubCell"/>
</dbReference>
<gene>
    <name evidence="8" type="ORF">VFPBJ_08540</name>
</gene>
<comment type="similarity">
    <text evidence="6">Belongs to the WD repeat WDR6 family.</text>
</comment>
<evidence type="ECO:0000256" key="4">
    <source>
        <dbReference type="ARBA" id="ARBA00022694"/>
    </source>
</evidence>
<dbReference type="Proteomes" id="UP000078240">
    <property type="component" value="Unassembled WGS sequence"/>
</dbReference>
<dbReference type="PANTHER" id="PTHR14344">
    <property type="entry name" value="WD REPEAT PROTEIN"/>
    <property type="match status" value="1"/>
</dbReference>